<evidence type="ECO:0000259" key="2">
    <source>
        <dbReference type="Pfam" id="PF12802"/>
    </source>
</evidence>
<name>A0ABN6U5V7_9NOCA</name>
<dbReference type="InterPro" id="IPR036390">
    <property type="entry name" value="WH_DNA-bd_sf"/>
</dbReference>
<reference evidence="3 4" key="1">
    <citation type="submission" date="2022-11" db="EMBL/GenBank/DDBJ databases">
        <title>Genome Sequencing of Nocardia sp. ON39_IFM12276 and assembly.</title>
        <authorList>
            <person name="Shimojima M."/>
            <person name="Toyokawa M."/>
            <person name="Uesaka K."/>
        </authorList>
    </citation>
    <scope>NUCLEOTIDE SEQUENCE [LARGE SCALE GENOMIC DNA]</scope>
    <source>
        <strain evidence="3 4">IFM 12276</strain>
    </source>
</reference>
<feature type="region of interest" description="Disordered" evidence="1">
    <location>
        <begin position="136"/>
        <end position="156"/>
    </location>
</feature>
<keyword evidence="4" id="KW-1185">Reference proteome</keyword>
<evidence type="ECO:0000313" key="4">
    <source>
        <dbReference type="Proteomes" id="UP001317870"/>
    </source>
</evidence>
<dbReference type="EMBL" id="AP026978">
    <property type="protein sequence ID" value="BDU00490.1"/>
    <property type="molecule type" value="Genomic_DNA"/>
</dbReference>
<dbReference type="InterPro" id="IPR052526">
    <property type="entry name" value="HTH-type_Bedaq_tolerance"/>
</dbReference>
<dbReference type="PANTHER" id="PTHR39515">
    <property type="entry name" value="CONSERVED PROTEIN"/>
    <property type="match status" value="1"/>
</dbReference>
<dbReference type="PANTHER" id="PTHR39515:SF2">
    <property type="entry name" value="HTH-TYPE TRANSCRIPTIONAL REGULATOR RV0880"/>
    <property type="match status" value="1"/>
</dbReference>
<dbReference type="InterPro" id="IPR036388">
    <property type="entry name" value="WH-like_DNA-bd_sf"/>
</dbReference>
<dbReference type="Gene3D" id="1.10.10.10">
    <property type="entry name" value="Winged helix-like DNA-binding domain superfamily/Winged helix DNA-binding domain"/>
    <property type="match status" value="1"/>
</dbReference>
<evidence type="ECO:0000313" key="3">
    <source>
        <dbReference type="EMBL" id="BDU00490.1"/>
    </source>
</evidence>
<evidence type="ECO:0000256" key="1">
    <source>
        <dbReference type="SAM" id="MobiDB-lite"/>
    </source>
</evidence>
<protein>
    <recommendedName>
        <fullName evidence="2">HTH marR-type domain-containing protein</fullName>
    </recommendedName>
</protein>
<accession>A0ABN6U5V7</accession>
<gene>
    <name evidence="3" type="ORF">IFM12276_35180</name>
</gene>
<feature type="domain" description="HTH marR-type" evidence="2">
    <location>
        <begin position="31"/>
        <end position="86"/>
    </location>
</feature>
<proteinExistence type="predicted"/>
<dbReference type="InterPro" id="IPR000835">
    <property type="entry name" value="HTH_MarR-typ"/>
</dbReference>
<dbReference type="Proteomes" id="UP001317870">
    <property type="component" value="Chromosome"/>
</dbReference>
<dbReference type="Pfam" id="PF12802">
    <property type="entry name" value="MarR_2"/>
    <property type="match status" value="1"/>
</dbReference>
<sequence>MNGRQLYRLARRLTELSRQADIAPGDRLPSPGEMAILGEVAEYPGCSIRQLCERTGFVQSHVSTIVAGLAERGLLVTDTDPADRRRTLVHPGEQLTRGIDRRRRPIDDTLASALGDPAAARRAAALLEELATLLLDEHRPTVAPRPSTPTDRKDRP</sequence>
<dbReference type="SUPFAM" id="SSF46785">
    <property type="entry name" value="Winged helix' DNA-binding domain"/>
    <property type="match status" value="1"/>
</dbReference>
<organism evidence="3 4">
    <name type="scientific">Nocardia sputorum</name>
    <dbReference type="NCBI Taxonomy" id="2984338"/>
    <lineage>
        <taxon>Bacteria</taxon>
        <taxon>Bacillati</taxon>
        <taxon>Actinomycetota</taxon>
        <taxon>Actinomycetes</taxon>
        <taxon>Mycobacteriales</taxon>
        <taxon>Nocardiaceae</taxon>
        <taxon>Nocardia</taxon>
    </lineage>
</organism>